<evidence type="ECO:0000313" key="11">
    <source>
        <dbReference type="Proteomes" id="UP000682951"/>
    </source>
</evidence>
<dbReference type="Gene3D" id="2.30.130.10">
    <property type="entry name" value="PUA domain"/>
    <property type="match status" value="1"/>
</dbReference>
<evidence type="ECO:0000313" key="10">
    <source>
        <dbReference type="EMBL" id="MBR8464635.1"/>
    </source>
</evidence>
<dbReference type="PROSITE" id="PS00902">
    <property type="entry name" value="GLUTAMATE_5_KINASE"/>
    <property type="match status" value="1"/>
</dbReference>
<dbReference type="CDD" id="cd21157">
    <property type="entry name" value="PUA_G5K"/>
    <property type="match status" value="1"/>
</dbReference>
<dbReference type="Pfam" id="PF01472">
    <property type="entry name" value="PUA"/>
    <property type="match status" value="1"/>
</dbReference>
<dbReference type="PANTHER" id="PTHR43654:SF1">
    <property type="entry name" value="ISOPENTENYL PHOSPHATE KINASE"/>
    <property type="match status" value="1"/>
</dbReference>
<dbReference type="EC" id="2.7.2.11" evidence="8"/>
<dbReference type="HAMAP" id="MF_00456">
    <property type="entry name" value="ProB"/>
    <property type="match status" value="1"/>
</dbReference>
<keyword evidence="6 8" id="KW-0418">Kinase</keyword>
<dbReference type="NCBIfam" id="TIGR01027">
    <property type="entry name" value="proB"/>
    <property type="match status" value="1"/>
</dbReference>
<evidence type="ECO:0000256" key="8">
    <source>
        <dbReference type="HAMAP-Rule" id="MF_00456"/>
    </source>
</evidence>
<feature type="binding site" evidence="8">
    <location>
        <begin position="216"/>
        <end position="222"/>
    </location>
    <ligand>
        <name>ATP</name>
        <dbReference type="ChEBI" id="CHEBI:30616"/>
    </ligand>
</feature>
<dbReference type="Gene3D" id="3.40.1160.10">
    <property type="entry name" value="Acetylglutamate kinase-like"/>
    <property type="match status" value="2"/>
</dbReference>
<comment type="caution">
    <text evidence="10">The sequence shown here is derived from an EMBL/GenBank/DDBJ whole genome shotgun (WGS) entry which is preliminary data.</text>
</comment>
<dbReference type="InterPro" id="IPR036974">
    <property type="entry name" value="PUA_sf"/>
</dbReference>
<evidence type="ECO:0000256" key="4">
    <source>
        <dbReference type="ARBA" id="ARBA00022679"/>
    </source>
</evidence>
<dbReference type="InterPro" id="IPR001057">
    <property type="entry name" value="Glu/AcGlu_kinase"/>
</dbReference>
<dbReference type="InterPro" id="IPR005715">
    <property type="entry name" value="Glu_5kinase/COase_Synthase"/>
</dbReference>
<accession>A0ABS5HK35</accession>
<dbReference type="Proteomes" id="UP000682951">
    <property type="component" value="Unassembled WGS sequence"/>
</dbReference>
<dbReference type="SMART" id="SM00359">
    <property type="entry name" value="PUA"/>
    <property type="match status" value="1"/>
</dbReference>
<feature type="binding site" evidence="8">
    <location>
        <position position="142"/>
    </location>
    <ligand>
        <name>substrate</name>
    </ligand>
</feature>
<keyword evidence="11" id="KW-1185">Reference proteome</keyword>
<keyword evidence="4 8" id="KW-0808">Transferase</keyword>
<dbReference type="PROSITE" id="PS50890">
    <property type="entry name" value="PUA"/>
    <property type="match status" value="1"/>
</dbReference>
<evidence type="ECO:0000256" key="1">
    <source>
        <dbReference type="ARBA" id="ARBA00022490"/>
    </source>
</evidence>
<dbReference type="SUPFAM" id="SSF88697">
    <property type="entry name" value="PUA domain-like"/>
    <property type="match status" value="1"/>
</dbReference>
<keyword evidence="1 8" id="KW-0963">Cytoplasm</keyword>
<evidence type="ECO:0000256" key="6">
    <source>
        <dbReference type="ARBA" id="ARBA00022777"/>
    </source>
</evidence>
<keyword evidence="5 8" id="KW-0547">Nucleotide-binding</keyword>
<dbReference type="CDD" id="cd04242">
    <property type="entry name" value="AAK_G5K_ProB"/>
    <property type="match status" value="1"/>
</dbReference>
<proteinExistence type="inferred from homology"/>
<keyword evidence="3 8" id="KW-0641">Proline biosynthesis</keyword>
<dbReference type="RefSeq" id="WP_212139606.1">
    <property type="nucleotide sequence ID" value="NZ_JAGSSW010000010.1"/>
</dbReference>
<dbReference type="EMBL" id="JAGSSW010000010">
    <property type="protein sequence ID" value="MBR8464635.1"/>
    <property type="molecule type" value="Genomic_DNA"/>
</dbReference>
<dbReference type="InterPro" id="IPR036393">
    <property type="entry name" value="AceGlu_kinase-like_sf"/>
</dbReference>
<dbReference type="PRINTS" id="PR00474">
    <property type="entry name" value="GLU5KINASE"/>
</dbReference>
<feature type="binding site" evidence="8">
    <location>
        <position position="55"/>
    </location>
    <ligand>
        <name>substrate</name>
    </ligand>
</feature>
<evidence type="ECO:0000259" key="9">
    <source>
        <dbReference type="SMART" id="SM00359"/>
    </source>
</evidence>
<dbReference type="PANTHER" id="PTHR43654">
    <property type="entry name" value="GLUTAMATE 5-KINASE"/>
    <property type="match status" value="1"/>
</dbReference>
<dbReference type="InterPro" id="IPR015947">
    <property type="entry name" value="PUA-like_sf"/>
</dbReference>
<keyword evidence="7 8" id="KW-0067">ATP-binding</keyword>
<dbReference type="SUPFAM" id="SSF53633">
    <property type="entry name" value="Carbamate kinase-like"/>
    <property type="match status" value="1"/>
</dbReference>
<comment type="function">
    <text evidence="8">Catalyzes the transfer of a phosphate group to glutamate to form L-glutamate 5-phosphate.</text>
</comment>
<sequence>MSRDILKKVKKIVVKVGTSTLTKADGTLNEEFIKSLVVQICELKRRGYDVVLVSSGAVGAGMGRMKFKEKPCNISQKQALAAVGQVSLMHLYEYIFWAYSSGIAQLLLTRGDFSDRKRYLNVRNVCNQLLSWGIVPIINENDPVVADELKVGDNDTLSALVAGLIDADLVIILSDIDGLYDKNPNEFKDAKLINLVQNIDKSILKMAGGEGSKFGTGGMATKLTAAKMANKIGANLIIANGKDSNVLLKILDEIVIGTLFVANANKLNSRKYWLAYGATQKGFLSIDDGAVKAIKSGKSLLSVGVNGVGGEFERGEIVSVRDSKNELIACGIVNYSSSEIALINGRKSEEIEQILGYKYDDDLIHADNIAIN</sequence>
<dbReference type="PIRSF" id="PIRSF000729">
    <property type="entry name" value="GK"/>
    <property type="match status" value="1"/>
</dbReference>
<name>A0ABS5HK35_9BACT</name>
<dbReference type="InterPro" id="IPR019797">
    <property type="entry name" value="Glutamate_5-kinase_CS"/>
</dbReference>
<gene>
    <name evidence="8 10" type="primary">proB</name>
    <name evidence="10" type="ORF">KDD93_08695</name>
</gene>
<evidence type="ECO:0000256" key="3">
    <source>
        <dbReference type="ARBA" id="ARBA00022650"/>
    </source>
</evidence>
<dbReference type="InterPro" id="IPR002478">
    <property type="entry name" value="PUA"/>
</dbReference>
<feature type="binding site" evidence="8">
    <location>
        <position position="154"/>
    </location>
    <ligand>
        <name>substrate</name>
    </ligand>
</feature>
<dbReference type="InterPro" id="IPR011529">
    <property type="entry name" value="Glu_5kinase"/>
</dbReference>
<comment type="subcellular location">
    <subcellularLocation>
        <location evidence="8">Cytoplasm</location>
    </subcellularLocation>
</comment>
<organism evidence="10 11">
    <name type="scientific">Campylobacter anatolicus</name>
    <dbReference type="NCBI Taxonomy" id="2829105"/>
    <lineage>
        <taxon>Bacteria</taxon>
        <taxon>Pseudomonadati</taxon>
        <taxon>Campylobacterota</taxon>
        <taxon>Epsilonproteobacteria</taxon>
        <taxon>Campylobacterales</taxon>
        <taxon>Campylobacteraceae</taxon>
        <taxon>Campylobacter</taxon>
    </lineage>
</organism>
<comment type="pathway">
    <text evidence="8">Amino-acid biosynthesis; L-proline biosynthesis; L-glutamate 5-semialdehyde from L-glutamate: step 1/2.</text>
</comment>
<dbReference type="InterPro" id="IPR001048">
    <property type="entry name" value="Asp/Glu/Uridylate_kinase"/>
</dbReference>
<comment type="catalytic activity">
    <reaction evidence="8">
        <text>L-glutamate + ATP = L-glutamyl 5-phosphate + ADP</text>
        <dbReference type="Rhea" id="RHEA:14877"/>
        <dbReference type="ChEBI" id="CHEBI:29985"/>
        <dbReference type="ChEBI" id="CHEBI:30616"/>
        <dbReference type="ChEBI" id="CHEBI:58274"/>
        <dbReference type="ChEBI" id="CHEBI:456216"/>
        <dbReference type="EC" id="2.7.2.11"/>
    </reaction>
</comment>
<comment type="similarity">
    <text evidence="8">Belongs to the glutamate 5-kinase family.</text>
</comment>
<feature type="binding site" evidence="8">
    <location>
        <begin position="174"/>
        <end position="175"/>
    </location>
    <ligand>
        <name>ATP</name>
        <dbReference type="ChEBI" id="CHEBI:30616"/>
    </ligand>
</feature>
<evidence type="ECO:0000256" key="2">
    <source>
        <dbReference type="ARBA" id="ARBA00022605"/>
    </source>
</evidence>
<keyword evidence="2 8" id="KW-0028">Amino-acid biosynthesis</keyword>
<dbReference type="InterPro" id="IPR041739">
    <property type="entry name" value="G5K_ProB"/>
</dbReference>
<evidence type="ECO:0000256" key="7">
    <source>
        <dbReference type="ARBA" id="ARBA00022840"/>
    </source>
</evidence>
<dbReference type="GO" id="GO:0004349">
    <property type="term" value="F:glutamate 5-kinase activity"/>
    <property type="evidence" value="ECO:0007669"/>
    <property type="project" value="UniProtKB-EC"/>
</dbReference>
<evidence type="ECO:0000256" key="5">
    <source>
        <dbReference type="ARBA" id="ARBA00022741"/>
    </source>
</evidence>
<dbReference type="Pfam" id="PF00696">
    <property type="entry name" value="AA_kinase"/>
    <property type="match status" value="1"/>
</dbReference>
<protein>
    <recommendedName>
        <fullName evidence="8">Glutamate 5-kinase</fullName>
        <ecNumber evidence="8">2.7.2.11</ecNumber>
    </recommendedName>
    <alternativeName>
        <fullName evidence="8">Gamma-glutamyl kinase</fullName>
        <shortName evidence="8">GK</shortName>
    </alternativeName>
</protein>
<feature type="binding site" evidence="8">
    <location>
        <position position="15"/>
    </location>
    <ligand>
        <name>ATP</name>
        <dbReference type="ChEBI" id="CHEBI:30616"/>
    </ligand>
</feature>
<reference evidence="10 11" key="1">
    <citation type="submission" date="2021-04" db="EMBL/GenBank/DDBJ databases">
        <title>Molecular and phenotypic characterization and identification of bacterial isolates recovered from the Anatolian ground squirrels (Spermophilus xanthoprymnus) and which have the potential to form a new species in the Campylobacter genus.</title>
        <authorList>
            <person name="Aydin F."/>
            <person name="Abay S."/>
            <person name="Kayman T."/>
            <person name="Karakaya E."/>
            <person name="Mustak H.K."/>
            <person name="Mustak I.B."/>
            <person name="Bilgin N."/>
            <person name="Duzler A."/>
            <person name="Sahin O."/>
            <person name="Guran O."/>
            <person name="Saticioglu I.B."/>
        </authorList>
    </citation>
    <scope>NUCLEOTIDE SEQUENCE [LARGE SCALE GENOMIC DNA]</scope>
    <source>
        <strain evidence="11">faydin-G24</strain>
    </source>
</reference>
<feature type="domain" description="PUA" evidence="9">
    <location>
        <begin position="282"/>
        <end position="364"/>
    </location>
</feature>